<protein>
    <recommendedName>
        <fullName evidence="6">RNA polymerase sigma factor</fullName>
    </recommendedName>
</protein>
<dbReference type="NCBIfam" id="TIGR02937">
    <property type="entry name" value="sigma70-ECF"/>
    <property type="match status" value="1"/>
</dbReference>
<dbReference type="STRING" id="360412.LARV_00427"/>
<evidence type="ECO:0000256" key="4">
    <source>
        <dbReference type="ARBA" id="ARBA00023125"/>
    </source>
</evidence>
<dbReference type="Pfam" id="PF04545">
    <property type="entry name" value="Sigma70_r4"/>
    <property type="match status" value="1"/>
</dbReference>
<evidence type="ECO:0000256" key="2">
    <source>
        <dbReference type="ARBA" id="ARBA00023015"/>
    </source>
</evidence>
<name>A0A0S7BDY1_9CHLR</name>
<dbReference type="Proteomes" id="UP000055060">
    <property type="component" value="Unassembled WGS sequence"/>
</dbReference>
<evidence type="ECO:0000313" key="9">
    <source>
        <dbReference type="EMBL" id="GAP12691.1"/>
    </source>
</evidence>
<dbReference type="InterPro" id="IPR013324">
    <property type="entry name" value="RNA_pol_sigma_r3/r4-like"/>
</dbReference>
<dbReference type="PANTHER" id="PTHR43133">
    <property type="entry name" value="RNA POLYMERASE ECF-TYPE SIGMA FACTO"/>
    <property type="match status" value="1"/>
</dbReference>
<keyword evidence="5 6" id="KW-0804">Transcription</keyword>
<keyword evidence="2 6" id="KW-0805">Transcription regulation</keyword>
<evidence type="ECO:0000313" key="10">
    <source>
        <dbReference type="Proteomes" id="UP000055060"/>
    </source>
</evidence>
<evidence type="ECO:0000259" key="7">
    <source>
        <dbReference type="Pfam" id="PF04542"/>
    </source>
</evidence>
<dbReference type="InterPro" id="IPR036388">
    <property type="entry name" value="WH-like_DNA-bd_sf"/>
</dbReference>
<dbReference type="InterPro" id="IPR014284">
    <property type="entry name" value="RNA_pol_sigma-70_dom"/>
</dbReference>
<dbReference type="InterPro" id="IPR039425">
    <property type="entry name" value="RNA_pol_sigma-70-like"/>
</dbReference>
<dbReference type="InterPro" id="IPR000838">
    <property type="entry name" value="RNA_pol_sigma70_ECF_CS"/>
</dbReference>
<dbReference type="Pfam" id="PF04542">
    <property type="entry name" value="Sigma70_r2"/>
    <property type="match status" value="1"/>
</dbReference>
<evidence type="ECO:0000256" key="3">
    <source>
        <dbReference type="ARBA" id="ARBA00023082"/>
    </source>
</evidence>
<evidence type="ECO:0000256" key="1">
    <source>
        <dbReference type="ARBA" id="ARBA00010641"/>
    </source>
</evidence>
<evidence type="ECO:0000256" key="5">
    <source>
        <dbReference type="ARBA" id="ARBA00023163"/>
    </source>
</evidence>
<feature type="domain" description="RNA polymerase sigma-70 region 2" evidence="7">
    <location>
        <begin position="45"/>
        <end position="111"/>
    </location>
</feature>
<feature type="domain" description="RNA polymerase sigma-70 region 4" evidence="8">
    <location>
        <begin position="146"/>
        <end position="193"/>
    </location>
</feature>
<evidence type="ECO:0000259" key="8">
    <source>
        <dbReference type="Pfam" id="PF04545"/>
    </source>
</evidence>
<dbReference type="InterPro" id="IPR007627">
    <property type="entry name" value="RNA_pol_sigma70_r2"/>
</dbReference>
<dbReference type="PROSITE" id="PS01063">
    <property type="entry name" value="SIGMA70_ECF"/>
    <property type="match status" value="1"/>
</dbReference>
<dbReference type="CDD" id="cd06171">
    <property type="entry name" value="Sigma70_r4"/>
    <property type="match status" value="1"/>
</dbReference>
<dbReference type="EMBL" id="DF967972">
    <property type="protein sequence ID" value="GAP12691.1"/>
    <property type="molecule type" value="Genomic_DNA"/>
</dbReference>
<accession>A0A0S7BDY1</accession>
<dbReference type="PANTHER" id="PTHR43133:SF32">
    <property type="entry name" value="BLR3042 PROTEIN"/>
    <property type="match status" value="1"/>
</dbReference>
<comment type="similarity">
    <text evidence="1 6">Belongs to the sigma-70 factor family. ECF subfamily.</text>
</comment>
<dbReference type="GO" id="GO:0003677">
    <property type="term" value="F:DNA binding"/>
    <property type="evidence" value="ECO:0007669"/>
    <property type="project" value="UniProtKB-KW"/>
</dbReference>
<dbReference type="SUPFAM" id="SSF88946">
    <property type="entry name" value="Sigma2 domain of RNA polymerase sigma factors"/>
    <property type="match status" value="1"/>
</dbReference>
<dbReference type="Gene3D" id="1.10.10.10">
    <property type="entry name" value="Winged helix-like DNA-binding domain superfamily/Winged helix DNA-binding domain"/>
    <property type="match status" value="1"/>
</dbReference>
<keyword evidence="4 6" id="KW-0238">DNA-binding</keyword>
<keyword evidence="10" id="KW-1185">Reference proteome</keyword>
<gene>
    <name evidence="9" type="ORF">LARV_00427</name>
</gene>
<organism evidence="9">
    <name type="scientific">Longilinea arvoryzae</name>
    <dbReference type="NCBI Taxonomy" id="360412"/>
    <lineage>
        <taxon>Bacteria</taxon>
        <taxon>Bacillati</taxon>
        <taxon>Chloroflexota</taxon>
        <taxon>Anaerolineae</taxon>
        <taxon>Anaerolineales</taxon>
        <taxon>Anaerolineaceae</taxon>
        <taxon>Longilinea</taxon>
    </lineage>
</organism>
<dbReference type="SUPFAM" id="SSF88659">
    <property type="entry name" value="Sigma3 and sigma4 domains of RNA polymerase sigma factors"/>
    <property type="match status" value="1"/>
</dbReference>
<dbReference type="AlphaFoldDB" id="A0A0S7BDY1"/>
<reference evidence="9" key="1">
    <citation type="submission" date="2015-07" db="EMBL/GenBank/DDBJ databases">
        <title>Draft Genome Sequences of Anaerolinea thermolimosa IMO-1, Bellilinea caldifistulae GOMI-1, Leptolinea tardivitalis YMTK-2, Levilinea saccharolytica KIBI-1,Longilinea arvoryzae KOME-1, Previously Described as Members of the Anaerolineaceae (Chloroflexi).</title>
        <authorList>
            <person name="Sekiguchi Y."/>
            <person name="Ohashi A."/>
            <person name="Matsuura N."/>
            <person name="Tourlousse M.D."/>
        </authorList>
    </citation>
    <scope>NUCLEOTIDE SEQUENCE [LARGE SCALE GENOMIC DNA]</scope>
    <source>
        <strain evidence="9">KOME-1</strain>
    </source>
</reference>
<dbReference type="OrthoDB" id="9782108at2"/>
<keyword evidence="3 6" id="KW-0731">Sigma factor</keyword>
<dbReference type="InterPro" id="IPR013325">
    <property type="entry name" value="RNA_pol_sigma_r2"/>
</dbReference>
<dbReference type="Gene3D" id="1.10.1740.10">
    <property type="match status" value="1"/>
</dbReference>
<sequence length="203" mass="22891">MIADSLAKNFLQTNPKEQVVPPDQVHDFELLRRIAGKDEAALQELYAIHGQRLYAFALRLTDDPAQAEDVVQDALVAVWNLADSYRCEGRPIAWLMGIVHHTALKSLRRRSTPLSEEDEANLAAADPLPEEQAQANQQAIWIRQGLRVLSPEHRTVLELVFYQGLSLQETAKVCGCPLGTVKSRLNYARQRLRGLLSRTEETR</sequence>
<proteinExistence type="inferred from homology"/>
<dbReference type="GO" id="GO:0006352">
    <property type="term" value="P:DNA-templated transcription initiation"/>
    <property type="evidence" value="ECO:0007669"/>
    <property type="project" value="InterPro"/>
</dbReference>
<evidence type="ECO:0000256" key="6">
    <source>
        <dbReference type="RuleBase" id="RU000716"/>
    </source>
</evidence>
<dbReference type="InterPro" id="IPR007630">
    <property type="entry name" value="RNA_pol_sigma70_r4"/>
</dbReference>
<dbReference type="GO" id="GO:0016987">
    <property type="term" value="F:sigma factor activity"/>
    <property type="evidence" value="ECO:0007669"/>
    <property type="project" value="UniProtKB-KW"/>
</dbReference>